<dbReference type="Gene3D" id="3.90.79.10">
    <property type="entry name" value="Nucleoside Triphosphate Pyrophosphohydrolase"/>
    <property type="match status" value="1"/>
</dbReference>
<dbReference type="Pfam" id="PF00293">
    <property type="entry name" value="NUDIX"/>
    <property type="match status" value="1"/>
</dbReference>
<feature type="domain" description="Nudix hydrolase" evidence="8">
    <location>
        <begin position="115"/>
        <end position="251"/>
    </location>
</feature>
<evidence type="ECO:0000256" key="6">
    <source>
        <dbReference type="ARBA" id="ARBA00023211"/>
    </source>
</evidence>
<dbReference type="InterPro" id="IPR000086">
    <property type="entry name" value="NUDIX_hydrolase_dom"/>
</dbReference>
<evidence type="ECO:0000256" key="3">
    <source>
        <dbReference type="ARBA" id="ARBA00022723"/>
    </source>
</evidence>
<keyword evidence="10" id="KW-1185">Reference proteome</keyword>
<comment type="cofactor">
    <cofactor evidence="1">
        <name>Mn(2+)</name>
        <dbReference type="ChEBI" id="CHEBI:29035"/>
    </cofactor>
</comment>
<dbReference type="CDD" id="cd03426">
    <property type="entry name" value="NUDIX_CoAse_Nudt7"/>
    <property type="match status" value="1"/>
</dbReference>
<evidence type="ECO:0000313" key="9">
    <source>
        <dbReference type="EMBL" id="GAA5145991.1"/>
    </source>
</evidence>
<evidence type="ECO:0000256" key="2">
    <source>
        <dbReference type="ARBA" id="ARBA00001946"/>
    </source>
</evidence>
<dbReference type="InterPro" id="IPR015797">
    <property type="entry name" value="NUDIX_hydrolase-like_dom_sf"/>
</dbReference>
<evidence type="ECO:0000259" key="8">
    <source>
        <dbReference type="PROSITE" id="PS51462"/>
    </source>
</evidence>
<dbReference type="PROSITE" id="PS51462">
    <property type="entry name" value="NUDIX"/>
    <property type="match status" value="1"/>
</dbReference>
<sequence length="322" mass="32618">MSPGGACGAGLGRAPSSAPGGDTGGACGAGLGRAPSSAPDGDTAACDQADPRTNGGARPAGGAETDGATNGSAPTNRGVDPAAAPEWLVPLVRAASTSDAAALSRNDLPPPGVVGRRAAVLVLFGHTDRHGPDVLLQERAGGLRNHAGQVSFPGGGVESGDRGPVATALRESVEETGLDPAGVAPLALLPELYITPSEFRVTPVLAHWREPVAVGPVDPAETAAVLRVPIAELADPDNRFSARHPSGWVGPAFDVAGMVVWGFTGGLVDALLRLGGWERDWPRDRELDLDEAWRAARAPSRAFARSRAVALASLARHGRGGG</sequence>
<keyword evidence="3" id="KW-0479">Metal-binding</keyword>
<feature type="region of interest" description="Disordered" evidence="7">
    <location>
        <begin position="1"/>
        <end position="81"/>
    </location>
</feature>
<proteinExistence type="predicted"/>
<dbReference type="RefSeq" id="WP_425572188.1">
    <property type="nucleotide sequence ID" value="NZ_BAABJP010000001.1"/>
</dbReference>
<dbReference type="PANTHER" id="PTHR12992">
    <property type="entry name" value="NUDIX HYDROLASE"/>
    <property type="match status" value="1"/>
</dbReference>
<dbReference type="EMBL" id="BAABJP010000001">
    <property type="protein sequence ID" value="GAA5145991.1"/>
    <property type="molecule type" value="Genomic_DNA"/>
</dbReference>
<reference evidence="10" key="1">
    <citation type="journal article" date="2019" name="Int. J. Syst. Evol. Microbiol.">
        <title>The Global Catalogue of Microorganisms (GCM) 10K type strain sequencing project: providing services to taxonomists for standard genome sequencing and annotation.</title>
        <authorList>
            <consortium name="The Broad Institute Genomics Platform"/>
            <consortium name="The Broad Institute Genome Sequencing Center for Infectious Disease"/>
            <person name="Wu L."/>
            <person name="Ma J."/>
        </authorList>
    </citation>
    <scope>NUCLEOTIDE SEQUENCE [LARGE SCALE GENOMIC DNA]</scope>
    <source>
        <strain evidence="10">JCM 18303</strain>
    </source>
</reference>
<comment type="caution">
    <text evidence="9">The sequence shown here is derived from an EMBL/GenBank/DDBJ whole genome shotgun (WGS) entry which is preliminary data.</text>
</comment>
<evidence type="ECO:0000256" key="4">
    <source>
        <dbReference type="ARBA" id="ARBA00022801"/>
    </source>
</evidence>
<gene>
    <name evidence="9" type="ORF">GCM10023321_04720</name>
</gene>
<dbReference type="PANTHER" id="PTHR12992:SF11">
    <property type="entry name" value="MITOCHONDRIAL COENZYME A DIPHOSPHATASE NUDT8"/>
    <property type="match status" value="1"/>
</dbReference>
<feature type="compositionally biased region" description="Gly residues" evidence="7">
    <location>
        <begin position="1"/>
        <end position="11"/>
    </location>
</feature>
<keyword evidence="5" id="KW-0460">Magnesium</keyword>
<protein>
    <recommendedName>
        <fullName evidence="8">Nudix hydrolase domain-containing protein</fullName>
    </recommendedName>
</protein>
<comment type="cofactor">
    <cofactor evidence="2">
        <name>Mg(2+)</name>
        <dbReference type="ChEBI" id="CHEBI:18420"/>
    </cofactor>
</comment>
<keyword evidence="6" id="KW-0464">Manganese</keyword>
<evidence type="ECO:0000256" key="1">
    <source>
        <dbReference type="ARBA" id="ARBA00001936"/>
    </source>
</evidence>
<name>A0ABP9PFZ1_9PSEU</name>
<dbReference type="Proteomes" id="UP001428817">
    <property type="component" value="Unassembled WGS sequence"/>
</dbReference>
<accession>A0ABP9PFZ1</accession>
<evidence type="ECO:0000313" key="10">
    <source>
        <dbReference type="Proteomes" id="UP001428817"/>
    </source>
</evidence>
<evidence type="ECO:0000256" key="7">
    <source>
        <dbReference type="SAM" id="MobiDB-lite"/>
    </source>
</evidence>
<evidence type="ECO:0000256" key="5">
    <source>
        <dbReference type="ARBA" id="ARBA00022842"/>
    </source>
</evidence>
<dbReference type="SUPFAM" id="SSF55811">
    <property type="entry name" value="Nudix"/>
    <property type="match status" value="1"/>
</dbReference>
<dbReference type="InterPro" id="IPR045121">
    <property type="entry name" value="CoAse"/>
</dbReference>
<keyword evidence="4" id="KW-0378">Hydrolase</keyword>
<organism evidence="9 10">
    <name type="scientific">Pseudonocardia eucalypti</name>
    <dbReference type="NCBI Taxonomy" id="648755"/>
    <lineage>
        <taxon>Bacteria</taxon>
        <taxon>Bacillati</taxon>
        <taxon>Actinomycetota</taxon>
        <taxon>Actinomycetes</taxon>
        <taxon>Pseudonocardiales</taxon>
        <taxon>Pseudonocardiaceae</taxon>
        <taxon>Pseudonocardia</taxon>
    </lineage>
</organism>
<feature type="compositionally biased region" description="Gly residues" evidence="7">
    <location>
        <begin position="21"/>
        <end position="31"/>
    </location>
</feature>